<feature type="region of interest" description="Disordered" evidence="1">
    <location>
        <begin position="83"/>
        <end position="103"/>
    </location>
</feature>
<dbReference type="CDD" id="cd09271">
    <property type="entry name" value="RNase_H2-C"/>
    <property type="match status" value="1"/>
</dbReference>
<dbReference type="PANTHER" id="PTHR47204:SF1">
    <property type="entry name" value="RIBONUCLEASE H2 SUBUNIT C"/>
    <property type="match status" value="1"/>
</dbReference>
<dbReference type="GO" id="GO:0006401">
    <property type="term" value="P:RNA catabolic process"/>
    <property type="evidence" value="ECO:0007669"/>
    <property type="project" value="InterPro"/>
</dbReference>
<gene>
    <name evidence="2" type="ORF">EJ08DRAFT_699216</name>
</gene>
<dbReference type="OrthoDB" id="6222486at2759"/>
<dbReference type="GO" id="GO:0032299">
    <property type="term" value="C:ribonuclease H2 complex"/>
    <property type="evidence" value="ECO:0007669"/>
    <property type="project" value="InterPro"/>
</dbReference>
<dbReference type="InterPro" id="IPR013924">
    <property type="entry name" value="RNase_H2_suC"/>
</dbReference>
<reference evidence="2" key="1">
    <citation type="journal article" date="2020" name="Stud. Mycol.">
        <title>101 Dothideomycetes genomes: a test case for predicting lifestyles and emergence of pathogens.</title>
        <authorList>
            <person name="Haridas S."/>
            <person name="Albert R."/>
            <person name="Binder M."/>
            <person name="Bloem J."/>
            <person name="Labutti K."/>
            <person name="Salamov A."/>
            <person name="Andreopoulos B."/>
            <person name="Baker S."/>
            <person name="Barry K."/>
            <person name="Bills G."/>
            <person name="Bluhm B."/>
            <person name="Cannon C."/>
            <person name="Castanera R."/>
            <person name="Culley D."/>
            <person name="Daum C."/>
            <person name="Ezra D."/>
            <person name="Gonzalez J."/>
            <person name="Henrissat B."/>
            <person name="Kuo A."/>
            <person name="Liang C."/>
            <person name="Lipzen A."/>
            <person name="Lutzoni F."/>
            <person name="Magnuson J."/>
            <person name="Mondo S."/>
            <person name="Nolan M."/>
            <person name="Ohm R."/>
            <person name="Pangilinan J."/>
            <person name="Park H.-J."/>
            <person name="Ramirez L."/>
            <person name="Alfaro M."/>
            <person name="Sun H."/>
            <person name="Tritt A."/>
            <person name="Yoshinaga Y."/>
            <person name="Zwiers L.-H."/>
            <person name="Turgeon B."/>
            <person name="Goodwin S."/>
            <person name="Spatafora J."/>
            <person name="Crous P."/>
            <person name="Grigoriev I."/>
        </authorList>
    </citation>
    <scope>NUCLEOTIDE SEQUENCE</scope>
    <source>
        <strain evidence="2">CBS 130266</strain>
    </source>
</reference>
<dbReference type="EMBL" id="MU007055">
    <property type="protein sequence ID" value="KAF2428354.1"/>
    <property type="molecule type" value="Genomic_DNA"/>
</dbReference>
<dbReference type="PANTHER" id="PTHR47204">
    <property type="entry name" value="OS02G0168900 PROTEIN"/>
    <property type="match status" value="1"/>
</dbReference>
<sequence>MSMPSLAIEKSSKEAVKCIPNLLPCKLHHDGPVNGSERYWKSETEEDDTRLAYFRGRKLHGRSVKLPEGYKGAVLQTSDKVVPTSNMNQSHMEIDEDEEEEDEAEEIKLVEQIAEFDEIMVWGHETTAEATEDPYSKGMEEWISFAEAIHAHSASSTSQEK</sequence>
<comment type="caution">
    <text evidence="2">The sequence shown here is derived from an EMBL/GenBank/DDBJ whole genome shotgun (WGS) entry which is preliminary data.</text>
</comment>
<accession>A0A9P4NN66</accession>
<dbReference type="AlphaFoldDB" id="A0A9P4NN66"/>
<dbReference type="Pfam" id="PF08615">
    <property type="entry name" value="RNase_H2_suC"/>
    <property type="match status" value="1"/>
</dbReference>
<evidence type="ECO:0000313" key="3">
    <source>
        <dbReference type="Proteomes" id="UP000800235"/>
    </source>
</evidence>
<evidence type="ECO:0000313" key="2">
    <source>
        <dbReference type="EMBL" id="KAF2428354.1"/>
    </source>
</evidence>
<name>A0A9P4NN66_9PEZI</name>
<protein>
    <submittedName>
        <fullName evidence="2">Ribonuclease H1 small subunit</fullName>
    </submittedName>
</protein>
<keyword evidence="3" id="KW-1185">Reference proteome</keyword>
<dbReference type="Proteomes" id="UP000800235">
    <property type="component" value="Unassembled WGS sequence"/>
</dbReference>
<dbReference type="Gene3D" id="2.40.128.680">
    <property type="match status" value="1"/>
</dbReference>
<organism evidence="2 3">
    <name type="scientific">Tothia fuscella</name>
    <dbReference type="NCBI Taxonomy" id="1048955"/>
    <lineage>
        <taxon>Eukaryota</taxon>
        <taxon>Fungi</taxon>
        <taxon>Dikarya</taxon>
        <taxon>Ascomycota</taxon>
        <taxon>Pezizomycotina</taxon>
        <taxon>Dothideomycetes</taxon>
        <taxon>Pleosporomycetidae</taxon>
        <taxon>Venturiales</taxon>
        <taxon>Cylindrosympodiaceae</taxon>
        <taxon>Tothia</taxon>
    </lineage>
</organism>
<proteinExistence type="predicted"/>
<feature type="compositionally biased region" description="Acidic residues" evidence="1">
    <location>
        <begin position="94"/>
        <end position="103"/>
    </location>
</feature>
<evidence type="ECO:0000256" key="1">
    <source>
        <dbReference type="SAM" id="MobiDB-lite"/>
    </source>
</evidence>